<dbReference type="Pfam" id="PF13417">
    <property type="entry name" value="GST_N_3"/>
    <property type="match status" value="1"/>
</dbReference>
<dbReference type="Proteomes" id="UP000014115">
    <property type="component" value="Unassembled WGS sequence"/>
</dbReference>
<dbReference type="InterPro" id="IPR004045">
    <property type="entry name" value="Glutathione_S-Trfase_N"/>
</dbReference>
<dbReference type="SUPFAM" id="SSF52833">
    <property type="entry name" value="Thioredoxin-like"/>
    <property type="match status" value="1"/>
</dbReference>
<keyword evidence="3" id="KW-1185">Reference proteome</keyword>
<dbReference type="OrthoDB" id="8634103at2"/>
<dbReference type="GO" id="GO:0016740">
    <property type="term" value="F:transferase activity"/>
    <property type="evidence" value="ECO:0007669"/>
    <property type="project" value="UniProtKB-KW"/>
</dbReference>
<proteinExistence type="predicted"/>
<evidence type="ECO:0000313" key="3">
    <source>
        <dbReference type="Proteomes" id="UP000014115"/>
    </source>
</evidence>
<protein>
    <submittedName>
        <fullName evidence="2">Glutathione S-transferase domain-containing protein</fullName>
    </submittedName>
</protein>
<comment type="caution">
    <text evidence="2">The sequence shown here is derived from an EMBL/GenBank/DDBJ whole genome shotgun (WGS) entry which is preliminary data.</text>
</comment>
<name>K2J9K8_9GAMM</name>
<accession>K2J9K8</accession>
<keyword evidence="2" id="KW-0808">Transferase</keyword>
<organism evidence="2 3">
    <name type="scientific">Idiomarina xiamenensis 10-D-4</name>
    <dbReference type="NCBI Taxonomy" id="740709"/>
    <lineage>
        <taxon>Bacteria</taxon>
        <taxon>Pseudomonadati</taxon>
        <taxon>Pseudomonadota</taxon>
        <taxon>Gammaproteobacteria</taxon>
        <taxon>Alteromonadales</taxon>
        <taxon>Idiomarinaceae</taxon>
        <taxon>Idiomarina</taxon>
    </lineage>
</organism>
<dbReference type="PROSITE" id="PS50404">
    <property type="entry name" value="GST_NTER"/>
    <property type="match status" value="1"/>
</dbReference>
<dbReference type="Gene3D" id="1.20.1050.10">
    <property type="match status" value="1"/>
</dbReference>
<evidence type="ECO:0000259" key="1">
    <source>
        <dbReference type="PROSITE" id="PS50404"/>
    </source>
</evidence>
<dbReference type="EMBL" id="AMRG01000019">
    <property type="protein sequence ID" value="EKE79941.1"/>
    <property type="molecule type" value="Genomic_DNA"/>
</dbReference>
<dbReference type="CDD" id="cd00570">
    <property type="entry name" value="GST_N_family"/>
    <property type="match status" value="1"/>
</dbReference>
<dbReference type="InterPro" id="IPR036249">
    <property type="entry name" value="Thioredoxin-like_sf"/>
</dbReference>
<dbReference type="eggNOG" id="COG0625">
    <property type="taxonomic scope" value="Bacteria"/>
</dbReference>
<sequence>MKLYGSYTSPFVRHCRIALAETEQDYEFILTDHSQSQQLSATAKVPFLDDGELRLNDSVSILRYVREQAGESFCADIEDFNLLLMVNTALDAVVNTFLLSREGIGAEQSQYLARQYQRIESILDHLEQRRWSLERSSGRPFSDGQLRLGCFLSWGVFRERIDLSERVNLRQFLLQIEKYAIFADTDPHNDFSA</sequence>
<dbReference type="RefSeq" id="WP_008489839.1">
    <property type="nucleotide sequence ID" value="NZ_AMRG01000019.1"/>
</dbReference>
<dbReference type="PATRIC" id="fig|740709.3.peg.2463"/>
<reference evidence="2 3" key="1">
    <citation type="journal article" date="2012" name="J. Bacteriol.">
        <title>Genome Sequence of Idiomarina xiamenensis Type Strain 10-D-4.</title>
        <authorList>
            <person name="Lai Q."/>
            <person name="Wang L."/>
            <person name="Wang W."/>
            <person name="Shao Z."/>
        </authorList>
    </citation>
    <scope>NUCLEOTIDE SEQUENCE [LARGE SCALE GENOMIC DNA]</scope>
    <source>
        <strain evidence="2 3">10-D-4</strain>
    </source>
</reference>
<dbReference type="Gene3D" id="3.40.30.10">
    <property type="entry name" value="Glutaredoxin"/>
    <property type="match status" value="1"/>
</dbReference>
<evidence type="ECO:0000313" key="2">
    <source>
        <dbReference type="EMBL" id="EKE79941.1"/>
    </source>
</evidence>
<dbReference type="AlphaFoldDB" id="K2J9K8"/>
<dbReference type="STRING" id="740709.A10D4_12193"/>
<gene>
    <name evidence="2" type="ORF">A10D4_12193</name>
</gene>
<feature type="domain" description="GST N-terminal" evidence="1">
    <location>
        <begin position="1"/>
        <end position="73"/>
    </location>
</feature>